<evidence type="ECO:0000259" key="8">
    <source>
        <dbReference type="Pfam" id="PF00924"/>
    </source>
</evidence>
<dbReference type="STRING" id="1042163.BRLA_c046500"/>
<dbReference type="AlphaFoldDB" id="A0A075RCJ6"/>
<dbReference type="Pfam" id="PF21082">
    <property type="entry name" value="MS_channel_3rd"/>
    <property type="match status" value="1"/>
</dbReference>
<dbReference type="PANTHER" id="PTHR30460:SF0">
    <property type="entry name" value="MODERATE CONDUCTANCE MECHANOSENSITIVE CHANNEL YBIO"/>
    <property type="match status" value="1"/>
</dbReference>
<evidence type="ECO:0000256" key="7">
    <source>
        <dbReference type="SAM" id="Phobius"/>
    </source>
</evidence>
<evidence type="ECO:0000256" key="5">
    <source>
        <dbReference type="ARBA" id="ARBA00022989"/>
    </source>
</evidence>
<comment type="subcellular location">
    <subcellularLocation>
        <location evidence="1">Cell membrane</location>
        <topology evidence="1">Multi-pass membrane protein</topology>
    </subcellularLocation>
</comment>
<dbReference type="InterPro" id="IPR010920">
    <property type="entry name" value="LSM_dom_sf"/>
</dbReference>
<dbReference type="Pfam" id="PF21088">
    <property type="entry name" value="MS_channel_1st"/>
    <property type="match status" value="1"/>
</dbReference>
<dbReference type="HOGENOM" id="CLU_037945_8_2_9"/>
<dbReference type="InterPro" id="IPR006685">
    <property type="entry name" value="MscS_channel_2nd"/>
</dbReference>
<keyword evidence="6 7" id="KW-0472">Membrane</keyword>
<dbReference type="Gene3D" id="3.30.70.100">
    <property type="match status" value="1"/>
</dbReference>
<evidence type="ECO:0000256" key="3">
    <source>
        <dbReference type="ARBA" id="ARBA00022475"/>
    </source>
</evidence>
<dbReference type="Gene3D" id="2.30.30.60">
    <property type="match status" value="1"/>
</dbReference>
<comment type="similarity">
    <text evidence="2">Belongs to the MscS (TC 1.A.23) family.</text>
</comment>
<feature type="transmembrane region" description="Helical" evidence="7">
    <location>
        <begin position="113"/>
        <end position="132"/>
    </location>
</feature>
<sequence length="304" mass="34044">MEEIQQDLNANLTAFQKMWNQVYGVLSNPDFWVDKGFALIGIILIIVLARILVTIIGKSVDRIFSNREKSMIQFDRRRVDTMRILVKNVARYTIYFVTLLVVLRQVGLDLQPVLVSAGVLSLAVGFGAQSLVKDVITGFFIIFEDQFAVGDMVTINGVTGTVMVIGLRISKIKSWTGEVHIFPNGTINQVTNFSVQNSVAFVDVSVAYEEDLTHVEEILKEVVEKMGKEEEDIVNQPQVLGVQALGPSEVIIRVTAECKPNTHFGIMRKMRARIKQEFVRRGIEIPYPKTVMMGKDNKVINPGG</sequence>
<dbReference type="InterPro" id="IPR023408">
    <property type="entry name" value="MscS_beta-dom_sf"/>
</dbReference>
<dbReference type="EMBL" id="CP007806">
    <property type="protein sequence ID" value="AIG28913.1"/>
    <property type="molecule type" value="Genomic_DNA"/>
</dbReference>
<feature type="domain" description="Mechanosensitive ion channel transmembrane helices 2/3" evidence="10">
    <location>
        <begin position="88"/>
        <end position="129"/>
    </location>
</feature>
<evidence type="ECO:0000256" key="6">
    <source>
        <dbReference type="ARBA" id="ARBA00023136"/>
    </source>
</evidence>
<protein>
    <submittedName>
        <fullName evidence="11">Putative MscS family protein YkuT</fullName>
    </submittedName>
</protein>
<organism evidence="11 12">
    <name type="scientific">Brevibacillus laterosporus LMG 15441</name>
    <dbReference type="NCBI Taxonomy" id="1042163"/>
    <lineage>
        <taxon>Bacteria</taxon>
        <taxon>Bacillati</taxon>
        <taxon>Bacillota</taxon>
        <taxon>Bacilli</taxon>
        <taxon>Bacillales</taxon>
        <taxon>Paenibacillaceae</taxon>
        <taxon>Brevibacillus</taxon>
    </lineage>
</organism>
<keyword evidence="5 7" id="KW-1133">Transmembrane helix</keyword>
<accession>A0A075RCJ6</accession>
<dbReference type="SUPFAM" id="SSF82861">
    <property type="entry name" value="Mechanosensitive channel protein MscS (YggB), transmembrane region"/>
    <property type="match status" value="1"/>
</dbReference>
<dbReference type="InterPro" id="IPR049278">
    <property type="entry name" value="MS_channel_C"/>
</dbReference>
<dbReference type="SUPFAM" id="SSF82689">
    <property type="entry name" value="Mechanosensitive channel protein MscS (YggB), C-terminal domain"/>
    <property type="match status" value="1"/>
</dbReference>
<keyword evidence="4 7" id="KW-0812">Transmembrane</keyword>
<feature type="transmembrane region" description="Helical" evidence="7">
    <location>
        <begin position="36"/>
        <end position="57"/>
    </location>
</feature>
<dbReference type="Gene3D" id="1.10.287.1260">
    <property type="match status" value="1"/>
</dbReference>
<reference evidence="11 12" key="1">
    <citation type="journal article" date="2011" name="J. Bacteriol.">
        <title>Genome sequence of Brevibacillus laterosporus LMG 15441, a pathogen of invertebrates.</title>
        <authorList>
            <person name="Djukic M."/>
            <person name="Poehlein A."/>
            <person name="Thurmer A."/>
            <person name="Daniel R."/>
        </authorList>
    </citation>
    <scope>NUCLEOTIDE SEQUENCE [LARGE SCALE GENOMIC DNA]</scope>
    <source>
        <strain evidence="11 12">LMG 15441</strain>
    </source>
</reference>
<gene>
    <name evidence="11" type="primary">ykuT</name>
    <name evidence="11" type="ORF">BRLA_c046500</name>
</gene>
<evidence type="ECO:0000256" key="2">
    <source>
        <dbReference type="ARBA" id="ARBA00008017"/>
    </source>
</evidence>
<evidence type="ECO:0000256" key="4">
    <source>
        <dbReference type="ARBA" id="ARBA00022692"/>
    </source>
</evidence>
<feature type="domain" description="Mechanosensitive ion channel MscS" evidence="8">
    <location>
        <begin position="131"/>
        <end position="194"/>
    </location>
</feature>
<dbReference type="eggNOG" id="COG0668">
    <property type="taxonomic scope" value="Bacteria"/>
</dbReference>
<dbReference type="GO" id="GO:0005886">
    <property type="term" value="C:plasma membrane"/>
    <property type="evidence" value="ECO:0007669"/>
    <property type="project" value="UniProtKB-SubCell"/>
</dbReference>
<dbReference type="PANTHER" id="PTHR30460">
    <property type="entry name" value="MODERATE CONDUCTANCE MECHANOSENSITIVE CHANNEL YBIO"/>
    <property type="match status" value="1"/>
</dbReference>
<proteinExistence type="inferred from homology"/>
<evidence type="ECO:0000313" key="11">
    <source>
        <dbReference type="EMBL" id="AIG28913.1"/>
    </source>
</evidence>
<evidence type="ECO:0000259" key="10">
    <source>
        <dbReference type="Pfam" id="PF21088"/>
    </source>
</evidence>
<feature type="transmembrane region" description="Helical" evidence="7">
    <location>
        <begin position="89"/>
        <end position="107"/>
    </location>
</feature>
<evidence type="ECO:0000313" key="12">
    <source>
        <dbReference type="Proteomes" id="UP000005850"/>
    </source>
</evidence>
<dbReference type="InterPro" id="IPR011014">
    <property type="entry name" value="MscS_channel_TM-2"/>
</dbReference>
<evidence type="ECO:0000259" key="9">
    <source>
        <dbReference type="Pfam" id="PF21082"/>
    </source>
</evidence>
<dbReference type="Pfam" id="PF00924">
    <property type="entry name" value="MS_channel_2nd"/>
    <property type="match status" value="1"/>
</dbReference>
<dbReference type="InterPro" id="IPR045276">
    <property type="entry name" value="YbiO_bact"/>
</dbReference>
<feature type="domain" description="Mechanosensitive ion channel MscS C-terminal" evidence="9">
    <location>
        <begin position="202"/>
        <end position="285"/>
    </location>
</feature>
<evidence type="ECO:0000256" key="1">
    <source>
        <dbReference type="ARBA" id="ARBA00004651"/>
    </source>
</evidence>
<dbReference type="InterPro" id="IPR049142">
    <property type="entry name" value="MS_channel_1st"/>
</dbReference>
<name>A0A075RCJ6_BRELA</name>
<dbReference type="InterPro" id="IPR011066">
    <property type="entry name" value="MscS_channel_C_sf"/>
</dbReference>
<keyword evidence="12" id="KW-1185">Reference proteome</keyword>
<dbReference type="GO" id="GO:0008381">
    <property type="term" value="F:mechanosensitive monoatomic ion channel activity"/>
    <property type="evidence" value="ECO:0007669"/>
    <property type="project" value="InterPro"/>
</dbReference>
<dbReference type="RefSeq" id="WP_003334000.1">
    <property type="nucleotide sequence ID" value="NZ_CP007806.1"/>
</dbReference>
<dbReference type="Proteomes" id="UP000005850">
    <property type="component" value="Chromosome"/>
</dbReference>
<dbReference type="KEGG" id="blr:BRLA_c046500"/>
<keyword evidence="3" id="KW-1003">Cell membrane</keyword>
<dbReference type="SUPFAM" id="SSF50182">
    <property type="entry name" value="Sm-like ribonucleoproteins"/>
    <property type="match status" value="1"/>
</dbReference>